<dbReference type="SMART" id="SM00748">
    <property type="entry name" value="HEPN"/>
    <property type="match status" value="1"/>
</dbReference>
<dbReference type="PROSITE" id="PS50910">
    <property type="entry name" value="HEPN"/>
    <property type="match status" value="1"/>
</dbReference>
<proteinExistence type="predicted"/>
<gene>
    <name evidence="2" type="ORF">A2Y62_02145</name>
</gene>
<accession>A0A1F5VJM8</accession>
<evidence type="ECO:0000313" key="2">
    <source>
        <dbReference type="EMBL" id="OGF63669.1"/>
    </source>
</evidence>
<dbReference type="Gene3D" id="1.20.120.330">
    <property type="entry name" value="Nucleotidyltransferases domain 2"/>
    <property type="match status" value="1"/>
</dbReference>
<sequence>MKDEVKNWIDSARYDFETAENLFASGRYIYTVFMCHLSLEKMIKAKIEEITGKAPPRSHDLEYLLSIAGLSPDKEAEIFISEISNLSIVTRYPGDFHRMLKDFSKVRTEFILNKTKEIIEWIKKCLTP</sequence>
<dbReference type="InterPro" id="IPR007842">
    <property type="entry name" value="HEPN_dom"/>
</dbReference>
<evidence type="ECO:0000259" key="1">
    <source>
        <dbReference type="PROSITE" id="PS50910"/>
    </source>
</evidence>
<dbReference type="AlphaFoldDB" id="A0A1F5VJM8"/>
<dbReference type="Proteomes" id="UP000178943">
    <property type="component" value="Unassembled WGS sequence"/>
</dbReference>
<evidence type="ECO:0000313" key="3">
    <source>
        <dbReference type="Proteomes" id="UP000178943"/>
    </source>
</evidence>
<dbReference type="EMBL" id="MFGW01000155">
    <property type="protein sequence ID" value="OGF63669.1"/>
    <property type="molecule type" value="Genomic_DNA"/>
</dbReference>
<protein>
    <recommendedName>
        <fullName evidence="1">HEPN domain-containing protein</fullName>
    </recommendedName>
</protein>
<name>A0A1F5VJM8_9BACT</name>
<feature type="domain" description="HEPN" evidence="1">
    <location>
        <begin position="9"/>
        <end position="118"/>
    </location>
</feature>
<comment type="caution">
    <text evidence="2">The sequence shown here is derived from an EMBL/GenBank/DDBJ whole genome shotgun (WGS) entry which is preliminary data.</text>
</comment>
<reference evidence="2 3" key="1">
    <citation type="journal article" date="2016" name="Nat. Commun.">
        <title>Thousands of microbial genomes shed light on interconnected biogeochemical processes in an aquifer system.</title>
        <authorList>
            <person name="Anantharaman K."/>
            <person name="Brown C.T."/>
            <person name="Hug L.A."/>
            <person name="Sharon I."/>
            <person name="Castelle C.J."/>
            <person name="Probst A.J."/>
            <person name="Thomas B.C."/>
            <person name="Singh A."/>
            <person name="Wilkins M.J."/>
            <person name="Karaoz U."/>
            <person name="Brodie E.L."/>
            <person name="Williams K.H."/>
            <person name="Hubbard S.S."/>
            <person name="Banfield J.F."/>
        </authorList>
    </citation>
    <scope>NUCLEOTIDE SEQUENCE [LARGE SCALE GENOMIC DNA]</scope>
</reference>
<organism evidence="2 3">
    <name type="scientific">Candidatus Fischerbacteria bacterium RBG_13_37_8</name>
    <dbReference type="NCBI Taxonomy" id="1817863"/>
    <lineage>
        <taxon>Bacteria</taxon>
        <taxon>Candidatus Fischeribacteriota</taxon>
    </lineage>
</organism>
<dbReference type="Pfam" id="PF05168">
    <property type="entry name" value="HEPN"/>
    <property type="match status" value="1"/>
</dbReference>
<dbReference type="SUPFAM" id="SSF81593">
    <property type="entry name" value="Nucleotidyltransferase substrate binding subunit/domain"/>
    <property type="match status" value="1"/>
</dbReference>
<dbReference type="STRING" id="1817863.A2Y62_02145"/>